<dbReference type="RefSeq" id="WP_317562868.1">
    <property type="nucleotide sequence ID" value="NZ_JAWLJX010000001.1"/>
</dbReference>
<dbReference type="EMBL" id="JAWLJX010000001">
    <property type="protein sequence ID" value="MDV6259985.1"/>
    <property type="molecule type" value="Genomic_DNA"/>
</dbReference>
<protein>
    <submittedName>
        <fullName evidence="1">Uncharacterized protein</fullName>
    </submittedName>
</protein>
<accession>A0ABU4B722</accession>
<evidence type="ECO:0000313" key="1">
    <source>
        <dbReference type="EMBL" id="MDV6259985.1"/>
    </source>
</evidence>
<dbReference type="Proteomes" id="UP001185755">
    <property type="component" value="Unassembled WGS sequence"/>
</dbReference>
<comment type="caution">
    <text evidence="1">The sequence shown here is derived from an EMBL/GenBank/DDBJ whole genome shotgun (WGS) entry which is preliminary data.</text>
</comment>
<keyword evidence="2" id="KW-1185">Reference proteome</keyword>
<reference evidence="1 2" key="1">
    <citation type="submission" date="2023-10" db="EMBL/GenBank/DDBJ databases">
        <title>Development of a sustainable strategy for remediation of hydrocarbon-contaminated territories based on the waste exchange concept.</title>
        <authorList>
            <person name="Krivoruchko A."/>
        </authorList>
    </citation>
    <scope>NUCLEOTIDE SEQUENCE [LARGE SCALE GENOMIC DNA]</scope>
    <source>
        <strain evidence="1 2">IEGM 1323</strain>
    </source>
</reference>
<organism evidence="1 2">
    <name type="scientific">Rhodococcoides yunnanense</name>
    <dbReference type="NCBI Taxonomy" id="278209"/>
    <lineage>
        <taxon>Bacteria</taxon>
        <taxon>Bacillati</taxon>
        <taxon>Actinomycetota</taxon>
        <taxon>Actinomycetes</taxon>
        <taxon>Mycobacteriales</taxon>
        <taxon>Nocardiaceae</taxon>
        <taxon>Rhodococcoides</taxon>
    </lineage>
</organism>
<proteinExistence type="predicted"/>
<evidence type="ECO:0000313" key="2">
    <source>
        <dbReference type="Proteomes" id="UP001185755"/>
    </source>
</evidence>
<name>A0ABU4B722_9NOCA</name>
<sequence length="182" mass="20435">MTGKLSPDEFWEQMNQIESRVLSGTRQIRVFGLKKWVGPIMIGDWEWVDDRLSSAGLVHGTPDGDVSVQINTVVGDLRREVARAIERATGISPRDPDYEIRHRAVEDAPGDDVSVLADGVSIEFTQWGGRDRWWAAGVVDDVALFLEGRNYPVHSVDLIEIDDVQPYLDGLREYVRTVRGGM</sequence>
<gene>
    <name evidence="1" type="ORF">R3P96_01400</name>
</gene>